<dbReference type="OrthoDB" id="5793797at2759"/>
<reference evidence="1" key="1">
    <citation type="submission" date="2007-07" db="EMBL/GenBank/DDBJ databases">
        <title>PCAP assembly of the Caenorhabditis remanei genome.</title>
        <authorList>
            <consortium name="The Caenorhabditis remanei Sequencing Consortium"/>
            <person name="Wilson R.K."/>
        </authorList>
    </citation>
    <scope>NUCLEOTIDE SEQUENCE [LARGE SCALE GENOMIC DNA]</scope>
    <source>
        <strain evidence="1">PB4641</strain>
    </source>
</reference>
<keyword evidence="2" id="KW-1185">Reference proteome</keyword>
<dbReference type="AlphaFoldDB" id="E3LQF9"/>
<gene>
    <name evidence="1" type="primary">Cre-ify-1</name>
    <name evidence="1" type="ORF">CRE_26148</name>
</gene>
<organism evidence="2">
    <name type="scientific">Caenorhabditis remanei</name>
    <name type="common">Caenorhabditis vulgaris</name>
    <dbReference type="NCBI Taxonomy" id="31234"/>
    <lineage>
        <taxon>Eukaryota</taxon>
        <taxon>Metazoa</taxon>
        <taxon>Ecdysozoa</taxon>
        <taxon>Nematoda</taxon>
        <taxon>Chromadorea</taxon>
        <taxon>Rhabditida</taxon>
        <taxon>Rhabditina</taxon>
        <taxon>Rhabditomorpha</taxon>
        <taxon>Rhabditoidea</taxon>
        <taxon>Rhabditidae</taxon>
        <taxon>Peloderinae</taxon>
        <taxon>Caenorhabditis</taxon>
    </lineage>
</organism>
<evidence type="ECO:0000313" key="2">
    <source>
        <dbReference type="Proteomes" id="UP000008281"/>
    </source>
</evidence>
<protein>
    <submittedName>
        <fullName evidence="1">CRE-IFY-1 protein</fullName>
    </submittedName>
</protein>
<accession>E3LQF9</accession>
<proteinExistence type="predicted"/>
<dbReference type="Proteomes" id="UP000008281">
    <property type="component" value="Unassembled WGS sequence"/>
</dbReference>
<dbReference type="EMBL" id="DS268413">
    <property type="protein sequence ID" value="EFP07807.1"/>
    <property type="molecule type" value="Genomic_DNA"/>
</dbReference>
<dbReference type="HOGENOM" id="CLU_099569_0_0_1"/>
<sequence length="249" mass="28546">MDDLQFEDTGNLPLPYTMQQHLQMKLGKPADIQKTTSRGGVGMIVNESKTPGARSLQSLTFVRMSTSSIFQDEQEDIVLEEQQPLKQKEIEKTPCSPIDTVDRYQTSDSLCDIIADDMLNWSDRVVVRFDKEPLTDFIDPKVVEAEEMAKLEVEEWDEYPPIGPASRIADDFNYPISLDELCDHDIDELEDGDNPPITSYTPKIEWNREERKERFDRLMKSSYDVYDLIAEREAIAKNLYSAENAAVPI</sequence>
<name>E3LQF9_CAERE</name>
<dbReference type="FunCoup" id="E3LQF9">
    <property type="interactions" value="1552"/>
</dbReference>
<evidence type="ECO:0000313" key="1">
    <source>
        <dbReference type="EMBL" id="EFP07807.1"/>
    </source>
</evidence>